<evidence type="ECO:0000313" key="2">
    <source>
        <dbReference type="Proteomes" id="UP000023152"/>
    </source>
</evidence>
<proteinExistence type="predicted"/>
<dbReference type="Proteomes" id="UP000023152">
    <property type="component" value="Unassembled WGS sequence"/>
</dbReference>
<keyword evidence="2" id="KW-1185">Reference proteome</keyword>
<reference evidence="1 2" key="1">
    <citation type="journal article" date="2013" name="Curr. Biol.">
        <title>The Genome of the Foraminiferan Reticulomyxa filosa.</title>
        <authorList>
            <person name="Glockner G."/>
            <person name="Hulsmann N."/>
            <person name="Schleicher M."/>
            <person name="Noegel A.A."/>
            <person name="Eichinger L."/>
            <person name="Gallinger C."/>
            <person name="Pawlowski J."/>
            <person name="Sierra R."/>
            <person name="Euteneuer U."/>
            <person name="Pillet L."/>
            <person name="Moustafa A."/>
            <person name="Platzer M."/>
            <person name="Groth M."/>
            <person name="Szafranski K."/>
            <person name="Schliwa M."/>
        </authorList>
    </citation>
    <scope>NUCLEOTIDE SEQUENCE [LARGE SCALE GENOMIC DNA]</scope>
</reference>
<comment type="caution">
    <text evidence="1">The sequence shown here is derived from an EMBL/GenBank/DDBJ whole genome shotgun (WGS) entry which is preliminary data.</text>
</comment>
<dbReference type="AlphaFoldDB" id="X6LTK9"/>
<evidence type="ECO:0000313" key="1">
    <source>
        <dbReference type="EMBL" id="ETO04716.1"/>
    </source>
</evidence>
<dbReference type="EMBL" id="ASPP01029013">
    <property type="protein sequence ID" value="ETO04716.1"/>
    <property type="molecule type" value="Genomic_DNA"/>
</dbReference>
<protein>
    <submittedName>
        <fullName evidence="1">Uncharacterized protein</fullName>
    </submittedName>
</protein>
<sequence>MYIKDEHFVAVEHLQLQNLSEVEYHALPKFEKVRSIRVNLDTVMAFALYLVRHYSVKRSKKDMESKEAIVLDSSDKNKSNRLDTLEEYNTNTLLNFNNNNNNNNNSNKKLNMIKTLQFTSCSAIETFVAQNPTSMMFHEDVEELTFLQCDNWPVEGLNGTSLPYFCNLRRLTIDFQGFFFLQSILVNDSGHWYSSKIESVKVTIDKTTNSLKKLIDVLFSRSLSCVHIVMENMEFWKWMGLFSQISHCLPYNLPNQLVFDIAAANDWSNALRYLLFLSTKLYPPLLANISFSNVLLLPQT</sequence>
<feature type="non-terminal residue" evidence="1">
    <location>
        <position position="300"/>
    </location>
</feature>
<accession>X6LTK9</accession>
<organism evidence="1 2">
    <name type="scientific">Reticulomyxa filosa</name>
    <dbReference type="NCBI Taxonomy" id="46433"/>
    <lineage>
        <taxon>Eukaryota</taxon>
        <taxon>Sar</taxon>
        <taxon>Rhizaria</taxon>
        <taxon>Retaria</taxon>
        <taxon>Foraminifera</taxon>
        <taxon>Monothalamids</taxon>
        <taxon>Reticulomyxidae</taxon>
        <taxon>Reticulomyxa</taxon>
    </lineage>
</organism>
<name>X6LTK9_RETFI</name>
<gene>
    <name evidence="1" type="ORF">RFI_32680</name>
</gene>